<dbReference type="PANTHER" id="PTHR47810:SF1">
    <property type="entry name" value="DNA LIGASE B"/>
    <property type="match status" value="1"/>
</dbReference>
<dbReference type="InterPro" id="IPR012340">
    <property type="entry name" value="NA-bd_OB-fold"/>
</dbReference>
<dbReference type="GO" id="GO:0006281">
    <property type="term" value="P:DNA repair"/>
    <property type="evidence" value="ECO:0007669"/>
    <property type="project" value="UniProtKB-KW"/>
</dbReference>
<gene>
    <name evidence="8" type="ORF">C41B8_16294</name>
</gene>
<dbReference type="STRING" id="1304275.C41B8_16294"/>
<dbReference type="GO" id="GO:0003910">
    <property type="term" value="F:DNA ligase (ATP) activity"/>
    <property type="evidence" value="ECO:0007669"/>
    <property type="project" value="UniProtKB-EC"/>
</dbReference>
<dbReference type="Gene3D" id="3.30.470.30">
    <property type="entry name" value="DNA ligase/mRNA capping enzyme"/>
    <property type="match status" value="1"/>
</dbReference>
<comment type="caution">
    <text evidence="8">The sequence shown here is derived from an EMBL/GenBank/DDBJ whole genome shotgun (WGS) entry which is preliminary data.</text>
</comment>
<evidence type="ECO:0000256" key="3">
    <source>
        <dbReference type="ARBA" id="ARBA00022763"/>
    </source>
</evidence>
<feature type="region of interest" description="Disordered" evidence="5">
    <location>
        <begin position="275"/>
        <end position="308"/>
    </location>
</feature>
<keyword evidence="2" id="KW-0235">DNA replication</keyword>
<evidence type="ECO:0000256" key="2">
    <source>
        <dbReference type="ARBA" id="ARBA00022705"/>
    </source>
</evidence>
<dbReference type="CDD" id="cd08041">
    <property type="entry name" value="OBF_kDNA_ligase_like"/>
    <property type="match status" value="1"/>
</dbReference>
<evidence type="ECO:0000313" key="9">
    <source>
        <dbReference type="Proteomes" id="UP000028302"/>
    </source>
</evidence>
<dbReference type="eggNOG" id="COG1793">
    <property type="taxonomic scope" value="Bacteria"/>
</dbReference>
<dbReference type="NCBIfam" id="NF006592">
    <property type="entry name" value="PRK09125.1"/>
    <property type="match status" value="1"/>
</dbReference>
<evidence type="ECO:0000256" key="6">
    <source>
        <dbReference type="SAM" id="SignalP"/>
    </source>
</evidence>
<dbReference type="PANTHER" id="PTHR47810">
    <property type="entry name" value="DNA LIGASE"/>
    <property type="match status" value="1"/>
</dbReference>
<evidence type="ECO:0000256" key="5">
    <source>
        <dbReference type="SAM" id="MobiDB-lite"/>
    </source>
</evidence>
<dbReference type="Gene3D" id="2.40.50.140">
    <property type="entry name" value="Nucleic acid-binding proteins"/>
    <property type="match status" value="1"/>
</dbReference>
<organism evidence="8 9">
    <name type="scientific">Salinisphaera hydrothermalis (strain C41B8)</name>
    <dbReference type="NCBI Taxonomy" id="1304275"/>
    <lineage>
        <taxon>Bacteria</taxon>
        <taxon>Pseudomonadati</taxon>
        <taxon>Pseudomonadota</taxon>
        <taxon>Gammaproteobacteria</taxon>
        <taxon>Salinisphaerales</taxon>
        <taxon>Salinisphaeraceae</taxon>
        <taxon>Salinisphaera</taxon>
    </lineage>
</organism>
<keyword evidence="3" id="KW-0227">DNA damage</keyword>
<protein>
    <submittedName>
        <fullName evidence="8">DNA ligase</fullName>
        <ecNumber evidence="8">6.5.1.1</ecNumber>
    </submittedName>
</protein>
<proteinExistence type="predicted"/>
<feature type="domain" description="DNA ligase OB-like" evidence="7">
    <location>
        <begin position="214"/>
        <end position="279"/>
    </location>
</feature>
<evidence type="ECO:0000256" key="1">
    <source>
        <dbReference type="ARBA" id="ARBA00022598"/>
    </source>
</evidence>
<feature type="chain" id="PRO_5001776478" evidence="6">
    <location>
        <begin position="19"/>
        <end position="308"/>
    </location>
</feature>
<evidence type="ECO:0000256" key="4">
    <source>
        <dbReference type="ARBA" id="ARBA00023204"/>
    </source>
</evidence>
<evidence type="ECO:0000313" key="8">
    <source>
        <dbReference type="EMBL" id="KEZ76178.1"/>
    </source>
</evidence>
<dbReference type="EMBL" id="APNK01000037">
    <property type="protein sequence ID" value="KEZ76178.1"/>
    <property type="molecule type" value="Genomic_DNA"/>
</dbReference>
<keyword evidence="9" id="KW-1185">Reference proteome</keyword>
<keyword evidence="1 8" id="KW-0436">Ligase</keyword>
<evidence type="ECO:0000259" key="7">
    <source>
        <dbReference type="Pfam" id="PF14743"/>
    </source>
</evidence>
<name>A0A084IHJ4_SALHC</name>
<dbReference type="GO" id="GO:0006260">
    <property type="term" value="P:DNA replication"/>
    <property type="evidence" value="ECO:0007669"/>
    <property type="project" value="UniProtKB-KW"/>
</dbReference>
<keyword evidence="4" id="KW-0234">DNA repair</keyword>
<dbReference type="SUPFAM" id="SSF50249">
    <property type="entry name" value="Nucleic acid-binding proteins"/>
    <property type="match status" value="1"/>
</dbReference>
<keyword evidence="6" id="KW-0732">Signal</keyword>
<dbReference type="CDD" id="cd07896">
    <property type="entry name" value="Adenylation_kDNA_ligase_like"/>
    <property type="match status" value="1"/>
</dbReference>
<dbReference type="RefSeq" id="WP_084189143.1">
    <property type="nucleotide sequence ID" value="NZ_APNK01000037.1"/>
</dbReference>
<dbReference type="InterPro" id="IPR029319">
    <property type="entry name" value="DNA_ligase_OB"/>
</dbReference>
<dbReference type="PATRIC" id="fig|1304275.5.peg.3336"/>
<feature type="signal peptide" evidence="6">
    <location>
        <begin position="1"/>
        <end position="18"/>
    </location>
</feature>
<reference evidence="8 9" key="1">
    <citation type="submission" date="2013-03" db="EMBL/GenBank/DDBJ databases">
        <title>Salinisphaera hydrothermalis C41B8 Genome Sequencing.</title>
        <authorList>
            <person name="Li C."/>
            <person name="Lai Q."/>
            <person name="Shao Z."/>
        </authorList>
    </citation>
    <scope>NUCLEOTIDE SEQUENCE [LARGE SCALE GENOMIC DNA]</scope>
    <source>
        <strain evidence="8 9">C41B8</strain>
    </source>
</reference>
<dbReference type="AlphaFoldDB" id="A0A084IHJ4"/>
<dbReference type="Proteomes" id="UP000028302">
    <property type="component" value="Unassembled WGS sequence"/>
</dbReference>
<dbReference type="Pfam" id="PF14743">
    <property type="entry name" value="DNA_ligase_OB_2"/>
    <property type="match status" value="1"/>
</dbReference>
<dbReference type="SUPFAM" id="SSF56091">
    <property type="entry name" value="DNA ligase/mRNA capping enzyme, catalytic domain"/>
    <property type="match status" value="1"/>
</dbReference>
<accession>A0A084IHJ4</accession>
<sequence length="308" mass="33526">MKHIVGAVSITLAAFVFAGPAAEAASPPPVELVDVYQGHADLSQYWVSEKYDGVRGYWDGQRMLTRGGSVIALPAWFTADLPDTPMDGELWAGYGRFSDASTLVRTAGPDDPRWHEISYRIFDLPGRTDDFNDRVPAIRRVVSRIDDPWVVAIRQFHVANDEALRSALKKVLAKGGEGLVLHRGSRDYTAGRHAGLLKVKPYQDAEARVVGIHPGHGRLKGMMGSLEVRMPDGRQFAIGTGFSDDQRADPPPIGSWITFRYQGKTATGLPRFARFLRRRPGGPPPEVTAEGRVSGPASPKDGGSDDGA</sequence>
<dbReference type="Gene3D" id="3.30.1490.70">
    <property type="match status" value="1"/>
</dbReference>
<dbReference type="OrthoDB" id="9782700at2"/>
<dbReference type="EC" id="6.5.1.1" evidence="8"/>
<dbReference type="InterPro" id="IPR050326">
    <property type="entry name" value="NAD_dep_DNA_ligaseB"/>
</dbReference>